<keyword evidence="2" id="KW-1185">Reference proteome</keyword>
<accession>A0A2G5DHU9</accession>
<dbReference type="Proteomes" id="UP000230069">
    <property type="component" value="Unassembled WGS sequence"/>
</dbReference>
<reference evidence="1 2" key="1">
    <citation type="submission" date="2017-09" db="EMBL/GenBank/DDBJ databases">
        <title>WGS assembly of Aquilegia coerulea Goldsmith.</title>
        <authorList>
            <person name="Hodges S."/>
            <person name="Kramer E."/>
            <person name="Nordborg M."/>
            <person name="Tomkins J."/>
            <person name="Borevitz J."/>
            <person name="Derieg N."/>
            <person name="Yan J."/>
            <person name="Mihaltcheva S."/>
            <person name="Hayes R.D."/>
            <person name="Rokhsar D."/>
        </authorList>
    </citation>
    <scope>NUCLEOTIDE SEQUENCE [LARGE SCALE GENOMIC DNA]</scope>
    <source>
        <strain evidence="2">cv. Goldsmith</strain>
    </source>
</reference>
<proteinExistence type="predicted"/>
<dbReference type="AlphaFoldDB" id="A0A2G5DHU9"/>
<sequence length="91" mass="9923">MASYSCMLNTLPHPVYSVKGFIAAQLVSYNGLGIHFRSSNQIGFVNPGCTYPAIAVEYIDASFHSLMLVFSMVTTSSLHCVDLSQANIFLI</sequence>
<organism evidence="1 2">
    <name type="scientific">Aquilegia coerulea</name>
    <name type="common">Rocky mountain columbine</name>
    <dbReference type="NCBI Taxonomy" id="218851"/>
    <lineage>
        <taxon>Eukaryota</taxon>
        <taxon>Viridiplantae</taxon>
        <taxon>Streptophyta</taxon>
        <taxon>Embryophyta</taxon>
        <taxon>Tracheophyta</taxon>
        <taxon>Spermatophyta</taxon>
        <taxon>Magnoliopsida</taxon>
        <taxon>Ranunculales</taxon>
        <taxon>Ranunculaceae</taxon>
        <taxon>Thalictroideae</taxon>
        <taxon>Aquilegia</taxon>
    </lineage>
</organism>
<name>A0A2G5DHU9_AQUCA</name>
<evidence type="ECO:0000313" key="1">
    <source>
        <dbReference type="EMBL" id="PIA43042.1"/>
    </source>
</evidence>
<evidence type="ECO:0000313" key="2">
    <source>
        <dbReference type="Proteomes" id="UP000230069"/>
    </source>
</evidence>
<protein>
    <submittedName>
        <fullName evidence="1">Uncharacterized protein</fullName>
    </submittedName>
</protein>
<dbReference type="EMBL" id="KZ305037">
    <property type="protein sequence ID" value="PIA43042.1"/>
    <property type="molecule type" value="Genomic_DNA"/>
</dbReference>
<gene>
    <name evidence="1" type="ORF">AQUCO_02000470v1</name>
</gene>
<dbReference type="InParanoid" id="A0A2G5DHU9"/>